<dbReference type="AlphaFoldDB" id="A0A8J6P4H7"/>
<evidence type="ECO:0000313" key="2">
    <source>
        <dbReference type="Proteomes" id="UP000605201"/>
    </source>
</evidence>
<evidence type="ECO:0000313" key="1">
    <source>
        <dbReference type="EMBL" id="MBC8433292.1"/>
    </source>
</evidence>
<evidence type="ECO:0008006" key="3">
    <source>
        <dbReference type="Google" id="ProtNLM"/>
    </source>
</evidence>
<proteinExistence type="predicted"/>
<sequence length="80" mass="9117">MGNEYLTYRFGFMAVQKGFVTPEQVSNALEVQFDENVGAKKHRLIGEILVDMGFMDTSQVNKVLESMSEKPLPLLFDMRV</sequence>
<dbReference type="InterPro" id="IPR037257">
    <property type="entry name" value="T2SS_E_N_sf"/>
</dbReference>
<dbReference type="SUPFAM" id="SSF160246">
    <property type="entry name" value="EspE N-terminal domain-like"/>
    <property type="match status" value="1"/>
</dbReference>
<protein>
    <recommendedName>
        <fullName evidence="3">Type II secretion system protein GspE N-terminal domain-containing protein</fullName>
    </recommendedName>
</protein>
<organism evidence="1 2">
    <name type="scientific">Candidatus Desulfatibia vada</name>
    <dbReference type="NCBI Taxonomy" id="2841696"/>
    <lineage>
        <taxon>Bacteria</taxon>
        <taxon>Pseudomonadati</taxon>
        <taxon>Thermodesulfobacteriota</taxon>
        <taxon>Desulfobacteria</taxon>
        <taxon>Desulfobacterales</taxon>
        <taxon>Desulfobacterales incertae sedis</taxon>
        <taxon>Candidatus Desulfatibia</taxon>
    </lineage>
</organism>
<name>A0A8J6P4H7_9BACT</name>
<comment type="caution">
    <text evidence="1">The sequence shown here is derived from an EMBL/GenBank/DDBJ whole genome shotgun (WGS) entry which is preliminary data.</text>
</comment>
<dbReference type="Proteomes" id="UP000605201">
    <property type="component" value="Unassembled WGS sequence"/>
</dbReference>
<gene>
    <name evidence="1" type="ORF">H8D96_15385</name>
</gene>
<reference evidence="1 2" key="1">
    <citation type="submission" date="2020-08" db="EMBL/GenBank/DDBJ databases">
        <title>Bridging the membrane lipid divide: bacteria of the FCB group superphylum have the potential to synthesize archaeal ether lipids.</title>
        <authorList>
            <person name="Villanueva L."/>
            <person name="Von Meijenfeldt F.A.B."/>
            <person name="Westbye A.B."/>
            <person name="Yadav S."/>
            <person name="Hopmans E.C."/>
            <person name="Dutilh B.E."/>
            <person name="Sinninghe Damste J.S."/>
        </authorList>
    </citation>
    <scope>NUCLEOTIDE SEQUENCE [LARGE SCALE GENOMIC DNA]</scope>
    <source>
        <strain evidence="1">NIOZ-UU17</strain>
    </source>
</reference>
<accession>A0A8J6P4H7</accession>
<dbReference type="EMBL" id="JACNIG010000287">
    <property type="protein sequence ID" value="MBC8433292.1"/>
    <property type="molecule type" value="Genomic_DNA"/>
</dbReference>